<dbReference type="AlphaFoldDB" id="A0A366H308"/>
<evidence type="ECO:0000259" key="2">
    <source>
        <dbReference type="Pfam" id="PF19919"/>
    </source>
</evidence>
<evidence type="ECO:0000313" key="4">
    <source>
        <dbReference type="Proteomes" id="UP000253426"/>
    </source>
</evidence>
<comment type="caution">
    <text evidence="3">The sequence shown here is derived from an EMBL/GenBank/DDBJ whole genome shotgun (WGS) entry which is preliminary data.</text>
</comment>
<keyword evidence="4" id="KW-1185">Reference proteome</keyword>
<feature type="region of interest" description="Disordered" evidence="1">
    <location>
        <begin position="222"/>
        <end position="252"/>
    </location>
</feature>
<dbReference type="OrthoDB" id="174380at2"/>
<sequence length="923" mass="100707">MPVSLPLRMIPATAPRVPRAGFLPGSDIAAWLEEMARHAGMKFFIVPGSSEDLEPGGLLLMPATVSSAPAQFGPRVQPAAVEHGCVAVPLPMQLDPQLAPEEARRLLQYDYYFFHPSIGLIAFEESDAIQPEVLVVPPLPRSTSWMHAVHGRTPLPELLHITLALSEDVSGLFGEASEDIGSSDPKDLQRDSGKGAWVKDTLGNAIGTFGSWIMSGISKLGGGSDAGGDGKNADSSSGSGGKTGHEGKQRSPLWNKLQSWSAEQLAKLQRQREGAVQRLLNMLESDPDKGLRYALPLGGGERGRGIAPPSGRLSERNPTFGFGMRGGGGAADFWNVSADTQWKLRQKYLDLANRELAVGNFDRAAYIFAHLLGDWHAAAGALVRGKRFQEAAKIYEEKLQNKHLAAKCLEDGGLLAEAVLLYADLERHEKCGDLLRLLGREHDAVEAFRRALSGSSDRLHDARILYEKLNQPGLALAVLASGWPGSAQARACLETHFEYLHRLGAHDDALALAMRLDETRNHIHPPLEMARALHIIREKQTDPRVRERLSSVNITAIGYALRSCAPGDAHAFAEVLQKMEASDLLLRRDAIRYAESRFHEPRAVIKPQSSTKAPVSLTKVQQWSLPKDEDVEWHRFHTSGDSWLVRGAHRRSVQEFWMLGTRDTTVGKLTPCTSRHSTSHLQAHLLRGSTAWLPFSRGEQGTFYGCARLEDFRHPPTSPEPLISRLGWMPPAVIAMCPTPDGVWILHAREQGTIDLSHSTLEGKLRRTYALGISQGEMPEGVHMVTHGEHIWISAGSAMVYVAQGKIVAEMDLQAPIHRLVASPHTHTPGVLVSTSAEVKLITPRVVEEITLGSRGGNQNFGAFFGDGRILVGSERGAKILAGVADLKEIGSIDPLGLIVDYAPWSVDSMAVLDAGGMVRIYR</sequence>
<name>A0A366H308_9BACT</name>
<reference evidence="3 4" key="1">
    <citation type="submission" date="2018-06" db="EMBL/GenBank/DDBJ databases">
        <title>Genomic Encyclopedia of Type Strains, Phase IV (KMG-IV): sequencing the most valuable type-strain genomes for metagenomic binning, comparative biology and taxonomic classification.</title>
        <authorList>
            <person name="Goeker M."/>
        </authorList>
    </citation>
    <scope>NUCLEOTIDE SEQUENCE [LARGE SCALE GENOMIC DNA]</scope>
    <source>
        <strain evidence="3 4">DSM 25532</strain>
    </source>
</reference>
<dbReference type="InterPro" id="IPR045551">
    <property type="entry name" value="bpX3"/>
</dbReference>
<feature type="domain" description="MoxR-vWA-beta-propeller ternary system" evidence="2">
    <location>
        <begin position="12"/>
        <end position="172"/>
    </location>
</feature>
<gene>
    <name evidence="3" type="ORF">DES53_11716</name>
</gene>
<organism evidence="3 4">
    <name type="scientific">Roseimicrobium gellanilyticum</name>
    <dbReference type="NCBI Taxonomy" id="748857"/>
    <lineage>
        <taxon>Bacteria</taxon>
        <taxon>Pseudomonadati</taxon>
        <taxon>Verrucomicrobiota</taxon>
        <taxon>Verrucomicrobiia</taxon>
        <taxon>Verrucomicrobiales</taxon>
        <taxon>Verrucomicrobiaceae</taxon>
        <taxon>Roseimicrobium</taxon>
    </lineage>
</organism>
<evidence type="ECO:0000256" key="1">
    <source>
        <dbReference type="SAM" id="MobiDB-lite"/>
    </source>
</evidence>
<protein>
    <submittedName>
        <fullName evidence="3">Tetratricopeptide (TPR) repeat protein</fullName>
    </submittedName>
</protein>
<dbReference type="Proteomes" id="UP000253426">
    <property type="component" value="Unassembled WGS sequence"/>
</dbReference>
<dbReference type="SUPFAM" id="SSF48452">
    <property type="entry name" value="TPR-like"/>
    <property type="match status" value="1"/>
</dbReference>
<proteinExistence type="predicted"/>
<dbReference type="Pfam" id="PF19919">
    <property type="entry name" value="bpX3"/>
    <property type="match status" value="1"/>
</dbReference>
<accession>A0A366H308</accession>
<dbReference type="InterPro" id="IPR011990">
    <property type="entry name" value="TPR-like_helical_dom_sf"/>
</dbReference>
<dbReference type="EMBL" id="QNRR01000017">
    <property type="protein sequence ID" value="RBP36327.1"/>
    <property type="molecule type" value="Genomic_DNA"/>
</dbReference>
<dbReference type="RefSeq" id="WP_147263704.1">
    <property type="nucleotide sequence ID" value="NZ_QNRR01000017.1"/>
</dbReference>
<evidence type="ECO:0000313" key="3">
    <source>
        <dbReference type="EMBL" id="RBP36327.1"/>
    </source>
</evidence>